<dbReference type="InterPro" id="IPR036452">
    <property type="entry name" value="Ribo_hydro-like"/>
</dbReference>
<dbReference type="GO" id="GO:0006152">
    <property type="term" value="P:purine nucleoside catabolic process"/>
    <property type="evidence" value="ECO:0007669"/>
    <property type="project" value="TreeGrafter"/>
</dbReference>
<feature type="domain" description="Inosine/uridine-preferring nucleoside hydrolase" evidence="3">
    <location>
        <begin position="46"/>
        <end position="286"/>
    </location>
</feature>
<evidence type="ECO:0000256" key="1">
    <source>
        <dbReference type="ARBA" id="ARBA00022801"/>
    </source>
</evidence>
<dbReference type="EMBL" id="FOHT01000022">
    <property type="protein sequence ID" value="SET75023.1"/>
    <property type="molecule type" value="Genomic_DNA"/>
</dbReference>
<dbReference type="GO" id="GO:0008477">
    <property type="term" value="F:purine nucleosidase activity"/>
    <property type="evidence" value="ECO:0007669"/>
    <property type="project" value="TreeGrafter"/>
</dbReference>
<dbReference type="InterPro" id="IPR001910">
    <property type="entry name" value="Inosine/uridine_hydrolase_dom"/>
</dbReference>
<sequence>MFKIFNTLANKYNRLPMFKKILVLLLISLVFNAFVSAQSGQPKYHVIIDTDGAIDDMRAISMFLAQNDTRVLAITCSQGTLAPDSIFVKVNNLLSAFHREEIPVGLDKNLEKELPPWAAYTQKIKWAANQNSQPVIQKISSGDLISSVFKNYPEKITLVALGSLKTYAEFVGKYPEYVEKIERIVWYNNPYIETDFNESVSLESYTYFKQKNLLMDVVGNNTDHYNVDEAYLETIKNTNSQYAKQIVWVHQHPEIVSRMQAEHLQLWDDLVALYLAVPYLFQTEKAGGEVRYVTVQNDLPDEVVFKAISALLECGQ</sequence>
<gene>
    <name evidence="4" type="ORF">SAMN05444285_1226</name>
</gene>
<dbReference type="SUPFAM" id="SSF53590">
    <property type="entry name" value="Nucleoside hydrolase"/>
    <property type="match status" value="1"/>
</dbReference>
<dbReference type="PANTHER" id="PTHR12304:SF46">
    <property type="entry name" value="INOSINE-ADENOSINE-GUANOSINE-NUCLEOSIDE HYDROLASE"/>
    <property type="match status" value="1"/>
</dbReference>
<organism evidence="4 5">
    <name type="scientific">Draconibacterium orientale</name>
    <dbReference type="NCBI Taxonomy" id="1168034"/>
    <lineage>
        <taxon>Bacteria</taxon>
        <taxon>Pseudomonadati</taxon>
        <taxon>Bacteroidota</taxon>
        <taxon>Bacteroidia</taxon>
        <taxon>Marinilabiliales</taxon>
        <taxon>Prolixibacteraceae</taxon>
        <taxon>Draconibacterium</taxon>
    </lineage>
</organism>
<name>A0A1I0GV63_9BACT</name>
<evidence type="ECO:0000256" key="2">
    <source>
        <dbReference type="ARBA" id="ARBA00023295"/>
    </source>
</evidence>
<accession>A0A1I0GV63</accession>
<protein>
    <submittedName>
        <fullName evidence="4">Pyrimidine-specific ribonucleoside hydrolase</fullName>
    </submittedName>
</protein>
<keyword evidence="1 4" id="KW-0378">Hydrolase</keyword>
<reference evidence="4 5" key="1">
    <citation type="submission" date="2016-10" db="EMBL/GenBank/DDBJ databases">
        <authorList>
            <person name="de Groot N.N."/>
        </authorList>
    </citation>
    <scope>NUCLEOTIDE SEQUENCE [LARGE SCALE GENOMIC DNA]</scope>
    <source>
        <strain evidence="4 5">DSM 25947</strain>
    </source>
</reference>
<dbReference type="GO" id="GO:0005829">
    <property type="term" value="C:cytosol"/>
    <property type="evidence" value="ECO:0007669"/>
    <property type="project" value="TreeGrafter"/>
</dbReference>
<dbReference type="Pfam" id="PF01156">
    <property type="entry name" value="IU_nuc_hydro"/>
    <property type="match status" value="1"/>
</dbReference>
<dbReference type="Gene3D" id="3.90.245.10">
    <property type="entry name" value="Ribonucleoside hydrolase-like"/>
    <property type="match status" value="1"/>
</dbReference>
<evidence type="ECO:0000313" key="4">
    <source>
        <dbReference type="EMBL" id="SET75023.1"/>
    </source>
</evidence>
<dbReference type="InterPro" id="IPR023186">
    <property type="entry name" value="IUNH"/>
</dbReference>
<evidence type="ECO:0000313" key="5">
    <source>
        <dbReference type="Proteomes" id="UP000181981"/>
    </source>
</evidence>
<keyword evidence="2" id="KW-0326">Glycosidase</keyword>
<dbReference type="PANTHER" id="PTHR12304">
    <property type="entry name" value="INOSINE-URIDINE PREFERRING NUCLEOSIDE HYDROLASE"/>
    <property type="match status" value="1"/>
</dbReference>
<evidence type="ECO:0000259" key="3">
    <source>
        <dbReference type="Pfam" id="PF01156"/>
    </source>
</evidence>
<dbReference type="AlphaFoldDB" id="A0A1I0GV63"/>
<dbReference type="Proteomes" id="UP000181981">
    <property type="component" value="Unassembled WGS sequence"/>
</dbReference>
<proteinExistence type="predicted"/>